<dbReference type="OrthoDB" id="9762009at2"/>
<organism evidence="3 4">
    <name type="scientific">Allocoleopsis franciscana PCC 7113</name>
    <dbReference type="NCBI Taxonomy" id="1173027"/>
    <lineage>
        <taxon>Bacteria</taxon>
        <taxon>Bacillati</taxon>
        <taxon>Cyanobacteriota</taxon>
        <taxon>Cyanophyceae</taxon>
        <taxon>Coleofasciculales</taxon>
        <taxon>Coleofasciculaceae</taxon>
        <taxon>Allocoleopsis</taxon>
        <taxon>Allocoleopsis franciscana</taxon>
    </lineage>
</organism>
<dbReference type="CDD" id="cd09110">
    <property type="entry name" value="PLDc_CLS_1"/>
    <property type="match status" value="1"/>
</dbReference>
<keyword evidence="1" id="KW-0812">Transmembrane</keyword>
<dbReference type="EMBL" id="CP003630">
    <property type="protein sequence ID" value="AFZ17088.1"/>
    <property type="molecule type" value="Genomic_DNA"/>
</dbReference>
<proteinExistence type="predicted"/>
<evidence type="ECO:0000313" key="3">
    <source>
        <dbReference type="EMBL" id="AFZ17088.1"/>
    </source>
</evidence>
<reference evidence="3 4" key="1">
    <citation type="submission" date="2012-06" db="EMBL/GenBank/DDBJ databases">
        <title>Finished chromosome of genome of Microcoleus sp. PCC 7113.</title>
        <authorList>
            <consortium name="US DOE Joint Genome Institute"/>
            <person name="Gugger M."/>
            <person name="Coursin T."/>
            <person name="Rippka R."/>
            <person name="Tandeau De Marsac N."/>
            <person name="Huntemann M."/>
            <person name="Wei C.-L."/>
            <person name="Han J."/>
            <person name="Detter J.C."/>
            <person name="Han C."/>
            <person name="Tapia R."/>
            <person name="Chen A."/>
            <person name="Kyrpides N."/>
            <person name="Mavromatis K."/>
            <person name="Markowitz V."/>
            <person name="Szeto E."/>
            <person name="Ivanova N."/>
            <person name="Pagani I."/>
            <person name="Pati A."/>
            <person name="Goodwin L."/>
            <person name="Nordberg H.P."/>
            <person name="Cantor M.N."/>
            <person name="Hua S.X."/>
            <person name="Woyke T."/>
            <person name="Kerfeld C.A."/>
        </authorList>
    </citation>
    <scope>NUCLEOTIDE SEQUENCE [LARGE SCALE GENOMIC DNA]</scope>
    <source>
        <strain evidence="3 4">PCC 7113</strain>
    </source>
</reference>
<dbReference type="CDD" id="cd09159">
    <property type="entry name" value="PLDc_ybhO_like_2"/>
    <property type="match status" value="1"/>
</dbReference>
<dbReference type="Proteomes" id="UP000010471">
    <property type="component" value="Chromosome"/>
</dbReference>
<dbReference type="SMART" id="SM00155">
    <property type="entry name" value="PLDc"/>
    <property type="match status" value="2"/>
</dbReference>
<sequence length="428" mass="48882">MQLNALIWWISGLLLALLILLLVSLYLPGAFYKKAQYKIEDVPGLEEPHFPLAMMGVSASLITNGYLTDSWFEIDTIYAVRLEAIRSARQTIHFETFYMTPGRRANDFAAALQERAQAGVEVQLLVDSFGVHSISKAYWKQLQAAGVQVRFFHPFSWRSPLTYNTRTHRKLLLIDGDTAFVGGMGVSDDWDGIKKIGDTAPWLDFEVRLTGAIVVILEGIFMQHWLYSGGVARLKPETFYPALTGGSTILVTPRNAPSPRSSVYALFYTSVLAAKQRIWIASPYFLPDANARKALLNAKTSGVDVRILTVGSHNDKQMVYYAVRERYRDLLKADIEIYEYHPSMMHAKVLLIDDRWVSTGSTNFDPRSLFHNDELHLSLAEPNFGEFVEGFFWRAFSKSRRIDWAKWQTRPLWHRVLGRLALLIRWQL</sequence>
<dbReference type="PATRIC" id="fig|1173027.3.peg.1323"/>
<dbReference type="AlphaFoldDB" id="K9WA43"/>
<gene>
    <name evidence="3" type="ORF">Mic7113_1198</name>
</gene>
<keyword evidence="1" id="KW-1133">Transmembrane helix</keyword>
<keyword evidence="1" id="KW-0472">Membrane</keyword>
<dbReference type="InterPro" id="IPR025202">
    <property type="entry name" value="PLD-like_dom"/>
</dbReference>
<dbReference type="KEGG" id="mic:Mic7113_1198"/>
<feature type="domain" description="PLD phosphodiesterase" evidence="2">
    <location>
        <begin position="163"/>
        <end position="190"/>
    </location>
</feature>
<dbReference type="GO" id="GO:0008808">
    <property type="term" value="F:cardiolipin synthase activity"/>
    <property type="evidence" value="ECO:0007669"/>
    <property type="project" value="TreeGrafter"/>
</dbReference>
<dbReference type="STRING" id="1173027.Mic7113_1198"/>
<feature type="domain" description="PLD phosphodiesterase" evidence="2">
    <location>
        <begin position="341"/>
        <end position="368"/>
    </location>
</feature>
<accession>K9WA43</accession>
<dbReference type="Gene3D" id="3.30.870.10">
    <property type="entry name" value="Endonuclease Chain A"/>
    <property type="match status" value="2"/>
</dbReference>
<dbReference type="GO" id="GO:0032049">
    <property type="term" value="P:cardiolipin biosynthetic process"/>
    <property type="evidence" value="ECO:0007669"/>
    <property type="project" value="UniProtKB-ARBA"/>
</dbReference>
<dbReference type="PANTHER" id="PTHR21248">
    <property type="entry name" value="CARDIOLIPIN SYNTHASE"/>
    <property type="match status" value="1"/>
</dbReference>
<dbReference type="InterPro" id="IPR001736">
    <property type="entry name" value="PLipase_D/transphosphatidylase"/>
</dbReference>
<dbReference type="SUPFAM" id="SSF56024">
    <property type="entry name" value="Phospholipase D/nuclease"/>
    <property type="match status" value="2"/>
</dbReference>
<evidence type="ECO:0000313" key="4">
    <source>
        <dbReference type="Proteomes" id="UP000010471"/>
    </source>
</evidence>
<protein>
    <submittedName>
        <fullName evidence="3">Phosphatidylserine/phosphatidylglycerophosphate/ cardiolipin synthase</fullName>
    </submittedName>
</protein>
<dbReference type="PROSITE" id="PS50035">
    <property type="entry name" value="PLD"/>
    <property type="match status" value="2"/>
</dbReference>
<keyword evidence="4" id="KW-1185">Reference proteome</keyword>
<dbReference type="HOGENOM" id="CLU_038053_0_1_3"/>
<dbReference type="PANTHER" id="PTHR21248:SF22">
    <property type="entry name" value="PHOSPHOLIPASE D"/>
    <property type="match status" value="1"/>
</dbReference>
<dbReference type="Pfam" id="PF13091">
    <property type="entry name" value="PLDc_2"/>
    <property type="match status" value="2"/>
</dbReference>
<evidence type="ECO:0000256" key="1">
    <source>
        <dbReference type="SAM" id="Phobius"/>
    </source>
</evidence>
<evidence type="ECO:0000259" key="2">
    <source>
        <dbReference type="PROSITE" id="PS50035"/>
    </source>
</evidence>
<dbReference type="GO" id="GO:0016020">
    <property type="term" value="C:membrane"/>
    <property type="evidence" value="ECO:0007669"/>
    <property type="project" value="TreeGrafter"/>
</dbReference>
<name>K9WA43_9CYAN</name>
<dbReference type="eggNOG" id="COG1502">
    <property type="taxonomic scope" value="Bacteria"/>
</dbReference>
<feature type="transmembrane region" description="Helical" evidence="1">
    <location>
        <begin position="6"/>
        <end position="27"/>
    </location>
</feature>